<dbReference type="AlphaFoldDB" id="A0AAV4RB23"/>
<accession>A0AAV4RB23</accession>
<evidence type="ECO:0000313" key="2">
    <source>
        <dbReference type="Proteomes" id="UP001054837"/>
    </source>
</evidence>
<sequence>MHLFCCCSHYLGSDEHISPFPPFRIPHQANECKSLYFCPAHPPCGASHWPRAVVTSQPSRNPHRFFPRRKDKSISGSEHISSFRSLVEARLRESWLLLVSARVRGRQKRACDMCGHLAEDQRTPTPLSLKKICQASTCSGVSSDCK</sequence>
<evidence type="ECO:0000313" key="1">
    <source>
        <dbReference type="EMBL" id="GIY19508.1"/>
    </source>
</evidence>
<keyword evidence="2" id="KW-1185">Reference proteome</keyword>
<proteinExistence type="predicted"/>
<dbReference type="EMBL" id="BPLQ01006046">
    <property type="protein sequence ID" value="GIY19508.1"/>
    <property type="molecule type" value="Genomic_DNA"/>
</dbReference>
<dbReference type="Proteomes" id="UP001054837">
    <property type="component" value="Unassembled WGS sequence"/>
</dbReference>
<name>A0AAV4RB23_9ARAC</name>
<gene>
    <name evidence="1" type="ORF">CDAR_528131</name>
</gene>
<reference evidence="1 2" key="1">
    <citation type="submission" date="2021-06" db="EMBL/GenBank/DDBJ databases">
        <title>Caerostris darwini draft genome.</title>
        <authorList>
            <person name="Kono N."/>
            <person name="Arakawa K."/>
        </authorList>
    </citation>
    <scope>NUCLEOTIDE SEQUENCE [LARGE SCALE GENOMIC DNA]</scope>
</reference>
<protein>
    <submittedName>
        <fullName evidence="1">Uncharacterized protein</fullName>
    </submittedName>
</protein>
<organism evidence="1 2">
    <name type="scientific">Caerostris darwini</name>
    <dbReference type="NCBI Taxonomy" id="1538125"/>
    <lineage>
        <taxon>Eukaryota</taxon>
        <taxon>Metazoa</taxon>
        <taxon>Ecdysozoa</taxon>
        <taxon>Arthropoda</taxon>
        <taxon>Chelicerata</taxon>
        <taxon>Arachnida</taxon>
        <taxon>Araneae</taxon>
        <taxon>Araneomorphae</taxon>
        <taxon>Entelegynae</taxon>
        <taxon>Araneoidea</taxon>
        <taxon>Araneidae</taxon>
        <taxon>Caerostris</taxon>
    </lineage>
</organism>
<comment type="caution">
    <text evidence="1">The sequence shown here is derived from an EMBL/GenBank/DDBJ whole genome shotgun (WGS) entry which is preliminary data.</text>
</comment>